<protein>
    <recommendedName>
        <fullName evidence="6">Lipoprotein</fullName>
    </recommendedName>
</protein>
<dbReference type="RefSeq" id="WP_173313352.1">
    <property type="nucleotide sequence ID" value="NZ_BAAAUE010000007.1"/>
</dbReference>
<evidence type="ECO:0000313" key="5">
    <source>
        <dbReference type="Proteomes" id="UP000530403"/>
    </source>
</evidence>
<reference evidence="2 4" key="1">
    <citation type="submission" date="2020-05" db="EMBL/GenBank/DDBJ databases">
        <title>Whole genome shotgun sequence of Streptomyces fulvorobeus NBRC 15897.</title>
        <authorList>
            <person name="Komaki H."/>
            <person name="Tamura T."/>
        </authorList>
    </citation>
    <scope>NUCLEOTIDE SEQUENCE [LARGE SCALE GENOMIC DNA]</scope>
    <source>
        <strain evidence="2 4">NBRC 15897</strain>
    </source>
</reference>
<reference evidence="3 5" key="2">
    <citation type="submission" date="2020-07" db="EMBL/GenBank/DDBJ databases">
        <title>Sequencing the genomes of 1000 actinobacteria strains.</title>
        <authorList>
            <person name="Klenk H.-P."/>
        </authorList>
    </citation>
    <scope>NUCLEOTIDE SEQUENCE [LARGE SCALE GENOMIC DNA]</scope>
    <source>
        <strain evidence="3 5">DSM 41455</strain>
    </source>
</reference>
<dbReference type="EMBL" id="BLWC01000001">
    <property type="protein sequence ID" value="GFM97281.1"/>
    <property type="molecule type" value="Genomic_DNA"/>
</dbReference>
<dbReference type="Proteomes" id="UP000530403">
    <property type="component" value="Unassembled WGS sequence"/>
</dbReference>
<dbReference type="EMBL" id="JACCCF010000001">
    <property type="protein sequence ID" value="NYE40962.1"/>
    <property type="molecule type" value="Genomic_DNA"/>
</dbReference>
<evidence type="ECO:0000313" key="3">
    <source>
        <dbReference type="EMBL" id="NYE40962.1"/>
    </source>
</evidence>
<keyword evidence="1" id="KW-0732">Signal</keyword>
<feature type="signal peptide" evidence="1">
    <location>
        <begin position="1"/>
        <end position="21"/>
    </location>
</feature>
<dbReference type="Proteomes" id="UP000498980">
    <property type="component" value="Unassembled WGS sequence"/>
</dbReference>
<organism evidence="2 4">
    <name type="scientific">Streptomyces fulvorobeus</name>
    <dbReference type="NCBI Taxonomy" id="284028"/>
    <lineage>
        <taxon>Bacteria</taxon>
        <taxon>Bacillati</taxon>
        <taxon>Actinomycetota</taxon>
        <taxon>Actinomycetes</taxon>
        <taxon>Kitasatosporales</taxon>
        <taxon>Streptomycetaceae</taxon>
        <taxon>Streptomyces</taxon>
    </lineage>
</organism>
<accession>A0A7J0C459</accession>
<feature type="chain" id="PRO_5036400241" description="Lipoprotein" evidence="1">
    <location>
        <begin position="22"/>
        <end position="170"/>
    </location>
</feature>
<evidence type="ECO:0000313" key="4">
    <source>
        <dbReference type="Proteomes" id="UP000498980"/>
    </source>
</evidence>
<evidence type="ECO:0000256" key="1">
    <source>
        <dbReference type="SAM" id="SignalP"/>
    </source>
</evidence>
<keyword evidence="4" id="KW-1185">Reference proteome</keyword>
<gene>
    <name evidence="3" type="ORF">HEB29_001973</name>
    <name evidence="2" type="ORF">Sfulv_20920</name>
</gene>
<comment type="caution">
    <text evidence="2">The sequence shown here is derived from an EMBL/GenBank/DDBJ whole genome shotgun (WGS) entry which is preliminary data.</text>
</comment>
<evidence type="ECO:0000313" key="2">
    <source>
        <dbReference type="EMBL" id="GFM97281.1"/>
    </source>
</evidence>
<proteinExistence type="predicted"/>
<evidence type="ECO:0008006" key="6">
    <source>
        <dbReference type="Google" id="ProtNLM"/>
    </source>
</evidence>
<dbReference type="AlphaFoldDB" id="A0A7J0C459"/>
<sequence length="170" mass="18102">MRARPIAVGISLAALASLTIAASPGTGGDPHHDLDTAAAATGAFHSPELAEEADFESTDRCVSHPVEGGMGYHYANKDNIGSVHPGRPAALLYAPDKKGKRQLVAVEYIVRDADQDTGTTGDRPKMFGQAFDGPFADIPGLPVHYSLHVWLWKDNPSGLFAPYNPRVKCP</sequence>
<name>A0A7J0C459_9ACTN</name>